<reference evidence="1" key="1">
    <citation type="submission" date="2022-03" db="EMBL/GenBank/DDBJ databases">
        <title>Identification of a novel bacterium isolated from mangrove sediments.</title>
        <authorList>
            <person name="Pan X."/>
        </authorList>
    </citation>
    <scope>NUCLEOTIDE SEQUENCE</scope>
    <source>
        <strain evidence="1">B2580</strain>
    </source>
</reference>
<accession>A0ABT0B222</accession>
<protein>
    <submittedName>
        <fullName evidence="1">Uncharacterized protein</fullName>
    </submittedName>
</protein>
<keyword evidence="2" id="KW-1185">Reference proteome</keyword>
<gene>
    <name evidence="1" type="ORF">MTR64_11160</name>
</gene>
<evidence type="ECO:0000313" key="1">
    <source>
        <dbReference type="EMBL" id="MCJ2179126.1"/>
    </source>
</evidence>
<proteinExistence type="predicted"/>
<name>A0ABT0B222_9SPHN</name>
<sequence>MSRKPPKTPQEKKALSLARDRSGYFFGNNKAARKAVPLRKALESRRIRHKNNQAVSQIEYVDDAAVDLIESSARHDVARKGGWRKGASEPLGECIKRGLEARRERVGRKSRSRQFITND</sequence>
<dbReference type="EMBL" id="JALHLE010000015">
    <property type="protein sequence ID" value="MCJ2179126.1"/>
    <property type="molecule type" value="Genomic_DNA"/>
</dbReference>
<comment type="caution">
    <text evidence="1">The sequence shown here is derived from an EMBL/GenBank/DDBJ whole genome shotgun (WGS) entry which is preliminary data.</text>
</comment>
<evidence type="ECO:0000313" key="2">
    <source>
        <dbReference type="Proteomes" id="UP001162880"/>
    </source>
</evidence>
<organism evidence="1 2">
    <name type="scientific">Novosphingobium album</name>
    <name type="common">ex Hu et al. 2023</name>
    <dbReference type="NCBI Taxonomy" id="2930093"/>
    <lineage>
        <taxon>Bacteria</taxon>
        <taxon>Pseudomonadati</taxon>
        <taxon>Pseudomonadota</taxon>
        <taxon>Alphaproteobacteria</taxon>
        <taxon>Sphingomonadales</taxon>
        <taxon>Sphingomonadaceae</taxon>
        <taxon>Novosphingobium</taxon>
    </lineage>
</organism>
<dbReference type="RefSeq" id="WP_243993783.1">
    <property type="nucleotide sequence ID" value="NZ_JALHLE010000015.1"/>
</dbReference>
<dbReference type="Proteomes" id="UP001162880">
    <property type="component" value="Unassembled WGS sequence"/>
</dbReference>